<evidence type="ECO:0000313" key="2">
    <source>
        <dbReference type="EMBL" id="MBC3880675.1"/>
    </source>
</evidence>
<dbReference type="PROSITE" id="PS00330">
    <property type="entry name" value="HEMOLYSIN_CALCIUM"/>
    <property type="match status" value="1"/>
</dbReference>
<dbReference type="Pfam" id="PF13946">
    <property type="entry name" value="DUF4214"/>
    <property type="match status" value="1"/>
</dbReference>
<gene>
    <name evidence="2" type="ORF">H8K36_04765</name>
</gene>
<dbReference type="SUPFAM" id="SSF51120">
    <property type="entry name" value="beta-Roll"/>
    <property type="match status" value="1"/>
</dbReference>
<dbReference type="Pfam" id="PF00353">
    <property type="entry name" value="HemolysinCabind"/>
    <property type="match status" value="1"/>
</dbReference>
<reference evidence="2" key="1">
    <citation type="submission" date="2020-08" db="EMBL/GenBank/DDBJ databases">
        <title>Novel species isolated from subtropical streams in China.</title>
        <authorList>
            <person name="Lu H."/>
        </authorList>
    </citation>
    <scope>NUCLEOTIDE SEQUENCE</scope>
    <source>
        <strain evidence="2">LX22W</strain>
    </source>
</reference>
<dbReference type="EMBL" id="JACOFZ010000001">
    <property type="protein sequence ID" value="MBC3880675.1"/>
    <property type="molecule type" value="Genomic_DNA"/>
</dbReference>
<organism evidence="2 3">
    <name type="scientific">Undibacterium nitidum</name>
    <dbReference type="NCBI Taxonomy" id="2762298"/>
    <lineage>
        <taxon>Bacteria</taxon>
        <taxon>Pseudomonadati</taxon>
        <taxon>Pseudomonadota</taxon>
        <taxon>Betaproteobacteria</taxon>
        <taxon>Burkholderiales</taxon>
        <taxon>Oxalobacteraceae</taxon>
        <taxon>Undibacterium</taxon>
    </lineage>
</organism>
<dbReference type="RefSeq" id="WP_186914838.1">
    <property type="nucleotide sequence ID" value="NZ_JACOFZ010000001.1"/>
</dbReference>
<dbReference type="InterPro" id="IPR025282">
    <property type="entry name" value="DUF4214"/>
</dbReference>
<proteinExistence type="predicted"/>
<feature type="domain" description="DUF4214" evidence="1">
    <location>
        <begin position="287"/>
        <end position="357"/>
    </location>
</feature>
<dbReference type="InterPro" id="IPR018511">
    <property type="entry name" value="Hemolysin-typ_Ca-bd_CS"/>
</dbReference>
<dbReference type="InterPro" id="IPR011049">
    <property type="entry name" value="Serralysin-like_metalloprot_C"/>
</dbReference>
<name>A0A923HJ56_9BURK</name>
<keyword evidence="3" id="KW-1185">Reference proteome</keyword>
<evidence type="ECO:0000313" key="3">
    <source>
        <dbReference type="Proteomes" id="UP000627446"/>
    </source>
</evidence>
<dbReference type="GO" id="GO:0005509">
    <property type="term" value="F:calcium ion binding"/>
    <property type="evidence" value="ECO:0007669"/>
    <property type="project" value="InterPro"/>
</dbReference>
<dbReference type="Proteomes" id="UP000627446">
    <property type="component" value="Unassembled WGS sequence"/>
</dbReference>
<dbReference type="InterPro" id="IPR001343">
    <property type="entry name" value="Hemolysn_Ca-bd"/>
</dbReference>
<dbReference type="AlphaFoldDB" id="A0A923HJ56"/>
<evidence type="ECO:0000259" key="1">
    <source>
        <dbReference type="Pfam" id="PF13946"/>
    </source>
</evidence>
<accession>A0A923HJ56</accession>
<sequence>MSYVYGDGSYFDERTKGFDSDSLSSTFKVQRGMVSFGKLSANDLTDWYQLNLDGPGHYSILLSTDVINNYSDANAWRETYSGIQVTITDRFGVPLSGVDKGFANITSDGRISFDYNGDYSHGDFFIKVSNLSYASTDYVIGLEATSVAGINVYGSYAHDYLKGSTGDDNIEAYGGSDTIINSPGNDYINGGSGLDFLVMSGKIDEYSISGTLNNFVLKDKLGQEGVDHVSQVERLLFDDYALAFDVNGSAGQAYRLYQAAFNRTPDLKGLGYWIDKLDDGMSLTKVAKAFYESDEFNWLYGSYTSNATFVTTLYNNVLHRSPDVGGFNYWNYKLNSGDLSRAEVLASFSESPENQAQIIGQIQNGIEYIEWGS</sequence>
<dbReference type="InterPro" id="IPR038255">
    <property type="entry name" value="PBS_linker_sf"/>
</dbReference>
<comment type="caution">
    <text evidence="2">The sequence shown here is derived from an EMBL/GenBank/DDBJ whole genome shotgun (WGS) entry which is preliminary data.</text>
</comment>
<dbReference type="Gene3D" id="1.10.3130.20">
    <property type="entry name" value="Phycobilisome linker domain"/>
    <property type="match status" value="1"/>
</dbReference>
<protein>
    <submittedName>
        <fullName evidence="2">DUF4214 domain-containing protein</fullName>
    </submittedName>
</protein>